<feature type="compositionally biased region" description="Low complexity" evidence="1">
    <location>
        <begin position="55"/>
        <end position="70"/>
    </location>
</feature>
<evidence type="ECO:0000256" key="1">
    <source>
        <dbReference type="SAM" id="MobiDB-lite"/>
    </source>
</evidence>
<feature type="compositionally biased region" description="Gly residues" evidence="1">
    <location>
        <begin position="285"/>
        <end position="310"/>
    </location>
</feature>
<name>A0A9X1SUG7_9ACTN</name>
<dbReference type="GO" id="GO:0008199">
    <property type="term" value="F:ferric iron binding"/>
    <property type="evidence" value="ECO:0007669"/>
    <property type="project" value="InterPro"/>
</dbReference>
<evidence type="ECO:0000313" key="4">
    <source>
        <dbReference type="Proteomes" id="UP001138997"/>
    </source>
</evidence>
<proteinExistence type="predicted"/>
<dbReference type="GO" id="GO:0016702">
    <property type="term" value="F:oxidoreductase activity, acting on single donors with incorporation of molecular oxygen, incorporation of two atoms of oxygen"/>
    <property type="evidence" value="ECO:0007669"/>
    <property type="project" value="InterPro"/>
</dbReference>
<dbReference type="Pfam" id="PF00775">
    <property type="entry name" value="Dioxygenase_C"/>
    <property type="match status" value="1"/>
</dbReference>
<keyword evidence="3" id="KW-0560">Oxidoreductase</keyword>
<reference evidence="3" key="1">
    <citation type="submission" date="2021-11" db="EMBL/GenBank/DDBJ databases">
        <title>Streptomyces corallinus and Kineosporia corallina sp. nov., two new coral-derived marine actinobacteria.</title>
        <authorList>
            <person name="Buangrab K."/>
            <person name="Sutthacheep M."/>
            <person name="Yeemin T."/>
            <person name="Harunari E."/>
            <person name="Igarashi Y."/>
            <person name="Sripreechasak P."/>
            <person name="Kanchanasin P."/>
            <person name="Tanasupawat S."/>
            <person name="Phongsopitanun W."/>
        </authorList>
    </citation>
    <scope>NUCLEOTIDE SEQUENCE</scope>
    <source>
        <strain evidence="3">JCM 31032</strain>
    </source>
</reference>
<dbReference type="PROSITE" id="PS51318">
    <property type="entry name" value="TAT"/>
    <property type="match status" value="1"/>
</dbReference>
<dbReference type="InterPro" id="IPR006311">
    <property type="entry name" value="TAT_signal"/>
</dbReference>
<evidence type="ECO:0000259" key="2">
    <source>
        <dbReference type="Pfam" id="PF00775"/>
    </source>
</evidence>
<keyword evidence="3" id="KW-0223">Dioxygenase</keyword>
<comment type="caution">
    <text evidence="3">The sequence shown here is derived from an EMBL/GenBank/DDBJ whole genome shotgun (WGS) entry which is preliminary data.</text>
</comment>
<accession>A0A9X1SUG7</accession>
<dbReference type="Proteomes" id="UP001138997">
    <property type="component" value="Unassembled WGS sequence"/>
</dbReference>
<dbReference type="PANTHER" id="PTHR34315">
    <property type="match status" value="1"/>
</dbReference>
<protein>
    <submittedName>
        <fullName evidence="3">Intradiol ring-cleavage dioxygenase</fullName>
    </submittedName>
</protein>
<dbReference type="InterPro" id="IPR000627">
    <property type="entry name" value="Intradiol_dOase_C"/>
</dbReference>
<feature type="domain" description="Intradiol ring-cleavage dioxygenases" evidence="2">
    <location>
        <begin position="110"/>
        <end position="183"/>
    </location>
</feature>
<dbReference type="InterPro" id="IPR015889">
    <property type="entry name" value="Intradiol_dOase_core"/>
</dbReference>
<dbReference type="SUPFAM" id="SSF49482">
    <property type="entry name" value="Aromatic compound dioxygenase"/>
    <property type="match status" value="1"/>
</dbReference>
<dbReference type="CDD" id="cd03457">
    <property type="entry name" value="intradiol_dioxygenase_like"/>
    <property type="match status" value="1"/>
</dbReference>
<feature type="region of interest" description="Disordered" evidence="1">
    <location>
        <begin position="277"/>
        <end position="335"/>
    </location>
</feature>
<dbReference type="EMBL" id="JAJOMB010000007">
    <property type="protein sequence ID" value="MCD5312431.1"/>
    <property type="molecule type" value="Genomic_DNA"/>
</dbReference>
<gene>
    <name evidence="3" type="ORF">LR394_16100</name>
</gene>
<dbReference type="AlphaFoldDB" id="A0A9X1SUG7"/>
<organism evidence="3 4">
    <name type="scientific">Kineosporia babensis</name>
    <dbReference type="NCBI Taxonomy" id="499548"/>
    <lineage>
        <taxon>Bacteria</taxon>
        <taxon>Bacillati</taxon>
        <taxon>Actinomycetota</taxon>
        <taxon>Actinomycetes</taxon>
        <taxon>Kineosporiales</taxon>
        <taxon>Kineosporiaceae</taxon>
        <taxon>Kineosporia</taxon>
    </lineage>
</organism>
<dbReference type="Gene3D" id="2.60.130.10">
    <property type="entry name" value="Aromatic compound dioxygenase"/>
    <property type="match status" value="1"/>
</dbReference>
<dbReference type="PANTHER" id="PTHR34315:SF1">
    <property type="entry name" value="INTRADIOL RING-CLEAVAGE DIOXYGENASES DOMAIN-CONTAINING PROTEIN-RELATED"/>
    <property type="match status" value="1"/>
</dbReference>
<evidence type="ECO:0000313" key="3">
    <source>
        <dbReference type="EMBL" id="MCD5312431.1"/>
    </source>
</evidence>
<feature type="region of interest" description="Disordered" evidence="1">
    <location>
        <begin position="55"/>
        <end position="86"/>
    </location>
</feature>
<dbReference type="RefSeq" id="WP_231442620.1">
    <property type="nucleotide sequence ID" value="NZ_JAJOMB010000007.1"/>
</dbReference>
<keyword evidence="4" id="KW-1185">Reference proteome</keyword>
<sequence length="335" mass="34222">MSTDQQIPDPVTDNAAYVRAVHDKGLGFDLRTMSRRNMLGGLGSVFLLAACGGTSDSSDASSTTSSGITEIESETNGPYPADGTNGIDVRTESGIVRSDITSSFGDSTKTAEGVPLTIEFTITDLTGAALSGAAVYVWHCDREGLYSLYSEGITEENYLRGIQETDANGVVSFTSIFPACYTGRWPHIHFEVYDSLADATSGEGTIRKTSQMALPEEINDVVYAEDGYSASVSNMSQVTLEDDNVFGDDDAATEMGTVTGSVSAGYVAKLTAAIDPTGTDDEIQMGGGGGAPGGEGGTPPSGGPGEGGTPPSGAPSGEMGTPPSGAPQPTASASS</sequence>